<dbReference type="EMBL" id="BART01005301">
    <property type="protein sequence ID" value="GAG63956.1"/>
    <property type="molecule type" value="Genomic_DNA"/>
</dbReference>
<dbReference type="Gene3D" id="3.40.50.150">
    <property type="entry name" value="Vaccinia Virus protein VP39"/>
    <property type="match status" value="1"/>
</dbReference>
<comment type="caution">
    <text evidence="2">The sequence shown here is derived from an EMBL/GenBank/DDBJ whole genome shotgun (WGS) entry which is preliminary data.</text>
</comment>
<evidence type="ECO:0000313" key="2">
    <source>
        <dbReference type="EMBL" id="GAG63956.1"/>
    </source>
</evidence>
<accession>X1AW22</accession>
<organism evidence="2">
    <name type="scientific">marine sediment metagenome</name>
    <dbReference type="NCBI Taxonomy" id="412755"/>
    <lineage>
        <taxon>unclassified sequences</taxon>
        <taxon>metagenomes</taxon>
        <taxon>ecological metagenomes</taxon>
    </lineage>
</organism>
<dbReference type="InterPro" id="IPR041698">
    <property type="entry name" value="Methyltransf_25"/>
</dbReference>
<protein>
    <recommendedName>
        <fullName evidence="1">Methyltransferase domain-containing protein</fullName>
    </recommendedName>
</protein>
<sequence length="99" mass="11071">YSTHSTATVGEQLARQGLLLRQLRLRPKARVVEFGSGWGNLTLELAKMELAVTAVDVQPRFGELISERAKRLGLEIQIVTSDMHYTLHGLSYWDSDSAD</sequence>
<name>X1AW22_9ZZZZ</name>
<dbReference type="SUPFAM" id="SSF53335">
    <property type="entry name" value="S-adenosyl-L-methionine-dependent methyltransferases"/>
    <property type="match status" value="1"/>
</dbReference>
<reference evidence="2" key="1">
    <citation type="journal article" date="2014" name="Front. Microbiol.">
        <title>High frequency of phylogenetically diverse reductive dehalogenase-homologous genes in deep subseafloor sedimentary metagenomes.</title>
        <authorList>
            <person name="Kawai M."/>
            <person name="Futagami T."/>
            <person name="Toyoda A."/>
            <person name="Takaki Y."/>
            <person name="Nishi S."/>
            <person name="Hori S."/>
            <person name="Arai W."/>
            <person name="Tsubouchi T."/>
            <person name="Morono Y."/>
            <person name="Uchiyama I."/>
            <person name="Ito T."/>
            <person name="Fujiyama A."/>
            <person name="Inagaki F."/>
            <person name="Takami H."/>
        </authorList>
    </citation>
    <scope>NUCLEOTIDE SEQUENCE</scope>
    <source>
        <strain evidence="2">Expedition CK06-06</strain>
    </source>
</reference>
<dbReference type="AlphaFoldDB" id="X1AW22"/>
<feature type="non-terminal residue" evidence="2">
    <location>
        <position position="1"/>
    </location>
</feature>
<dbReference type="InterPro" id="IPR029063">
    <property type="entry name" value="SAM-dependent_MTases_sf"/>
</dbReference>
<dbReference type="Pfam" id="PF13649">
    <property type="entry name" value="Methyltransf_25"/>
    <property type="match status" value="1"/>
</dbReference>
<evidence type="ECO:0000259" key="1">
    <source>
        <dbReference type="Pfam" id="PF13649"/>
    </source>
</evidence>
<gene>
    <name evidence="2" type="ORF">S01H4_12460</name>
</gene>
<proteinExistence type="predicted"/>
<feature type="domain" description="Methyltransferase" evidence="1">
    <location>
        <begin position="31"/>
        <end position="84"/>
    </location>
</feature>